<sequence length="72" mass="8057">MDKMRAVERLNAFDKKGRYVFTTRDLAKIFHEDSPKALNAGLNRLVKGGACRVLSSLLLELEGEGKGNTFQM</sequence>
<gene>
    <name evidence="1" type="ORF">Q3404_07735</name>
</gene>
<dbReference type="RefSeq" id="WP_208727108.1">
    <property type="nucleotide sequence ID" value="NZ_CP024639.1"/>
</dbReference>
<name>A0ABT8XSM9_9GAMM</name>
<protein>
    <submittedName>
        <fullName evidence="1">Uncharacterized protein</fullName>
    </submittedName>
</protein>
<keyword evidence="2" id="KW-1185">Reference proteome</keyword>
<comment type="caution">
    <text evidence="1">The sequence shown here is derived from an EMBL/GenBank/DDBJ whole genome shotgun (WGS) entry which is preliminary data.</text>
</comment>
<dbReference type="Proteomes" id="UP001171299">
    <property type="component" value="Unassembled WGS sequence"/>
</dbReference>
<evidence type="ECO:0000313" key="2">
    <source>
        <dbReference type="Proteomes" id="UP001171299"/>
    </source>
</evidence>
<reference evidence="1" key="1">
    <citation type="submission" date="2023-07" db="EMBL/GenBank/DDBJ databases">
        <title>The extreme plant-growth-promoting properties of Pantoea phytobeneficialis PF55 revealed by functional and genomic analysis.</title>
        <authorList>
            <person name="Nascimento F.X."/>
            <person name="Marcio R.J."/>
        </authorList>
    </citation>
    <scope>NUCLEOTIDE SEQUENCE</scope>
    <source>
        <strain evidence="1">PF55</strain>
    </source>
</reference>
<organism evidence="1 2">
    <name type="scientific">Pantoea phytobeneficialis</name>
    <dbReference type="NCBI Taxonomy" id="2052056"/>
    <lineage>
        <taxon>Bacteria</taxon>
        <taxon>Pseudomonadati</taxon>
        <taxon>Pseudomonadota</taxon>
        <taxon>Gammaproteobacteria</taxon>
        <taxon>Enterobacterales</taxon>
        <taxon>Erwiniaceae</taxon>
        <taxon>Pantoea</taxon>
    </lineage>
</organism>
<dbReference type="EMBL" id="JAUOOM010000006">
    <property type="protein sequence ID" value="MDO6406462.1"/>
    <property type="molecule type" value="Genomic_DNA"/>
</dbReference>
<proteinExistence type="predicted"/>
<evidence type="ECO:0000313" key="1">
    <source>
        <dbReference type="EMBL" id="MDO6406462.1"/>
    </source>
</evidence>
<accession>A0ABT8XSM9</accession>